<dbReference type="PANTHER" id="PTHR11005">
    <property type="entry name" value="LYSOSOMAL ACID LIPASE-RELATED"/>
    <property type="match status" value="1"/>
</dbReference>
<dbReference type="Pfam" id="PF04083">
    <property type="entry name" value="Abhydro_lipase"/>
    <property type="match status" value="1"/>
</dbReference>
<protein>
    <recommendedName>
        <fullName evidence="2">Lipase</fullName>
    </recommendedName>
</protein>
<comment type="similarity">
    <text evidence="1 2">Belongs to the AB hydrolase superfamily. Lipase family.</text>
</comment>
<feature type="signal peptide" evidence="3">
    <location>
        <begin position="1"/>
        <end position="23"/>
    </location>
</feature>
<accession>A0ABM3MG99</accession>
<dbReference type="InterPro" id="IPR006693">
    <property type="entry name" value="AB_hydrolase_lipase"/>
</dbReference>
<evidence type="ECO:0000256" key="3">
    <source>
        <dbReference type="SAM" id="SignalP"/>
    </source>
</evidence>
<reference evidence="6" key="1">
    <citation type="submission" date="2025-08" db="UniProtKB">
        <authorList>
            <consortium name="RefSeq"/>
        </authorList>
    </citation>
    <scope>IDENTIFICATION</scope>
    <source>
        <tissue evidence="6">Whole larvae</tissue>
    </source>
</reference>
<dbReference type="Proteomes" id="UP001652740">
    <property type="component" value="Unplaced"/>
</dbReference>
<evidence type="ECO:0000256" key="1">
    <source>
        <dbReference type="ARBA" id="ARBA00010701"/>
    </source>
</evidence>
<dbReference type="SUPFAM" id="SSF53474">
    <property type="entry name" value="alpha/beta-Hydrolases"/>
    <property type="match status" value="1"/>
</dbReference>
<feature type="domain" description="Partial AB-hydrolase lipase" evidence="4">
    <location>
        <begin position="73"/>
        <end position="123"/>
    </location>
</feature>
<gene>
    <name evidence="6" type="primary">LOC113521074</name>
</gene>
<evidence type="ECO:0000256" key="2">
    <source>
        <dbReference type="PIRNR" id="PIRNR000862"/>
    </source>
</evidence>
<keyword evidence="2" id="KW-0378">Hydrolase</keyword>
<dbReference type="InterPro" id="IPR025483">
    <property type="entry name" value="Lipase_euk"/>
</dbReference>
<organism evidence="5 6">
    <name type="scientific">Galleria mellonella</name>
    <name type="common">Greater wax moth</name>
    <dbReference type="NCBI Taxonomy" id="7137"/>
    <lineage>
        <taxon>Eukaryota</taxon>
        <taxon>Metazoa</taxon>
        <taxon>Ecdysozoa</taxon>
        <taxon>Arthropoda</taxon>
        <taxon>Hexapoda</taxon>
        <taxon>Insecta</taxon>
        <taxon>Pterygota</taxon>
        <taxon>Neoptera</taxon>
        <taxon>Endopterygota</taxon>
        <taxon>Lepidoptera</taxon>
        <taxon>Glossata</taxon>
        <taxon>Ditrysia</taxon>
        <taxon>Pyraloidea</taxon>
        <taxon>Pyralidae</taxon>
        <taxon>Galleriinae</taxon>
        <taxon>Galleria</taxon>
    </lineage>
</organism>
<evidence type="ECO:0000259" key="4">
    <source>
        <dbReference type="Pfam" id="PF04083"/>
    </source>
</evidence>
<dbReference type="PIRSF" id="PIRSF000862">
    <property type="entry name" value="Steryl_ester_lip"/>
    <property type="match status" value="1"/>
</dbReference>
<feature type="chain" id="PRO_5045828125" description="Lipase" evidence="3">
    <location>
        <begin position="24"/>
        <end position="430"/>
    </location>
</feature>
<name>A0ABM3MG99_GALME</name>
<dbReference type="RefSeq" id="XP_052750269.1">
    <property type="nucleotide sequence ID" value="XM_052894309.1"/>
</dbReference>
<proteinExistence type="inferred from homology"/>
<keyword evidence="2" id="KW-0443">Lipid metabolism</keyword>
<dbReference type="Gene3D" id="3.40.50.1820">
    <property type="entry name" value="alpha/beta hydrolase"/>
    <property type="match status" value="1"/>
</dbReference>
<evidence type="ECO:0000313" key="5">
    <source>
        <dbReference type="Proteomes" id="UP001652740"/>
    </source>
</evidence>
<dbReference type="InterPro" id="IPR029058">
    <property type="entry name" value="AB_hydrolase_fold"/>
</dbReference>
<keyword evidence="2" id="KW-0442">Lipid degradation</keyword>
<keyword evidence="3" id="KW-0732">Signal</keyword>
<evidence type="ECO:0000313" key="6">
    <source>
        <dbReference type="RefSeq" id="XP_052750269.1"/>
    </source>
</evidence>
<dbReference type="GeneID" id="113521074"/>
<sequence>MTLIKKLLLVTFGVYSLSDVVTSETFIFDSLLGKLNDIPQYAATLGKLNFTELMEKYSLLPSNISEDGKRNFTELANAYGHQCEEYNVTTEDGYVLNIFHIPGKGRPYLLNHGLVASSDCFALRKNNSLAFILAAKGHDVWIGNTRGNDYSLSHIKLDAHKDTEYWNFSLHENGYYDYPAFIDFILKETGQEKVTIIGHSQGTINTFVLGSVRPEYNDKINLFVALAPVAYFKPKGILRSIIDIVPANMVYSELKELGIVQFYGDRVIRKFIQSLCTQKTGSYEICWETSIFPFIGNDAESYEQEFSNVLAGHFPQTIPTKTVCHFAQFTKRNKFAQFDYGTAENVIRYGATTPPEYDLSNVTMKVALFVGANDYMATIEGADKIKAKLPNVVEYEILPRKQFNHFDFIFGNRVQENFYPYLFDVLDKYP</sequence>
<keyword evidence="5" id="KW-1185">Reference proteome</keyword>